<evidence type="ECO:0000313" key="4">
    <source>
        <dbReference type="Proteomes" id="UP000284842"/>
    </source>
</evidence>
<feature type="compositionally biased region" description="Acidic residues" evidence="2">
    <location>
        <begin position="645"/>
        <end position="654"/>
    </location>
</feature>
<reference evidence="3 4" key="1">
    <citation type="journal article" date="2018" name="Evol. Lett.">
        <title>Horizontal gene cluster transfer increased hallucinogenic mushroom diversity.</title>
        <authorList>
            <person name="Reynolds H.T."/>
            <person name="Vijayakumar V."/>
            <person name="Gluck-Thaler E."/>
            <person name="Korotkin H.B."/>
            <person name="Matheny P.B."/>
            <person name="Slot J.C."/>
        </authorList>
    </citation>
    <scope>NUCLEOTIDE SEQUENCE [LARGE SCALE GENOMIC DNA]</scope>
    <source>
        <strain evidence="3 4">2629</strain>
    </source>
</reference>
<accession>A0A409WD36</accession>
<dbReference type="EMBL" id="NHTK01005576">
    <property type="protein sequence ID" value="PPQ76401.1"/>
    <property type="molecule type" value="Genomic_DNA"/>
</dbReference>
<organism evidence="3 4">
    <name type="scientific">Panaeolus cyanescens</name>
    <dbReference type="NCBI Taxonomy" id="181874"/>
    <lineage>
        <taxon>Eukaryota</taxon>
        <taxon>Fungi</taxon>
        <taxon>Dikarya</taxon>
        <taxon>Basidiomycota</taxon>
        <taxon>Agaricomycotina</taxon>
        <taxon>Agaricomycetes</taxon>
        <taxon>Agaricomycetidae</taxon>
        <taxon>Agaricales</taxon>
        <taxon>Agaricineae</taxon>
        <taxon>Galeropsidaceae</taxon>
        <taxon>Panaeolus</taxon>
    </lineage>
</organism>
<feature type="compositionally biased region" description="Low complexity" evidence="2">
    <location>
        <begin position="1"/>
        <end position="14"/>
    </location>
</feature>
<feature type="region of interest" description="Disordered" evidence="2">
    <location>
        <begin position="1"/>
        <end position="21"/>
    </location>
</feature>
<feature type="compositionally biased region" description="Acidic residues" evidence="2">
    <location>
        <begin position="527"/>
        <end position="537"/>
    </location>
</feature>
<gene>
    <name evidence="3" type="ORF">CVT24_012631</name>
</gene>
<evidence type="ECO:0000256" key="2">
    <source>
        <dbReference type="SAM" id="MobiDB-lite"/>
    </source>
</evidence>
<evidence type="ECO:0000313" key="3">
    <source>
        <dbReference type="EMBL" id="PPQ76401.1"/>
    </source>
</evidence>
<dbReference type="InParanoid" id="A0A409WD36"/>
<name>A0A409WD36_9AGAR</name>
<feature type="compositionally biased region" description="Acidic residues" evidence="2">
    <location>
        <begin position="581"/>
        <end position="636"/>
    </location>
</feature>
<comment type="caution">
    <text evidence="3">The sequence shown here is derived from an EMBL/GenBank/DDBJ whole genome shotgun (WGS) entry which is preliminary data.</text>
</comment>
<feature type="region of interest" description="Disordered" evidence="2">
    <location>
        <begin position="508"/>
        <end position="700"/>
    </location>
</feature>
<feature type="compositionally biased region" description="Basic and acidic residues" evidence="2">
    <location>
        <begin position="542"/>
        <end position="558"/>
    </location>
</feature>
<feature type="region of interest" description="Disordered" evidence="2">
    <location>
        <begin position="761"/>
        <end position="785"/>
    </location>
</feature>
<feature type="compositionally biased region" description="Basic and acidic residues" evidence="2">
    <location>
        <begin position="508"/>
        <end position="526"/>
    </location>
</feature>
<feature type="coiled-coil region" evidence="1">
    <location>
        <begin position="79"/>
        <end position="106"/>
    </location>
</feature>
<protein>
    <submittedName>
        <fullName evidence="3">Uncharacterized protein</fullName>
    </submittedName>
</protein>
<proteinExistence type="predicted"/>
<evidence type="ECO:0000256" key="1">
    <source>
        <dbReference type="SAM" id="Coils"/>
    </source>
</evidence>
<dbReference type="Proteomes" id="UP000284842">
    <property type="component" value="Unassembled WGS sequence"/>
</dbReference>
<keyword evidence="4" id="KW-1185">Reference proteome</keyword>
<feature type="compositionally biased region" description="Basic and acidic residues" evidence="2">
    <location>
        <begin position="687"/>
        <end position="700"/>
    </location>
</feature>
<dbReference type="AlphaFoldDB" id="A0A409WD36"/>
<sequence>MSQSSNSETTSSTQRKAKASFGPQYSPEIIKAILDHYATTSEDKEHVQSVVRFLSRKSPTYLRICRPYVFQEIHIGFTAEKKQASLDRLRNLANILNERGANLKNAVTSLVAEFSSPRMVPKDVWSIPNDDGSLIVFFNLPNVTTMTITHDIFAYLHSPHSRAAYSLHHLSTPKLPPDVTSLYNRNTLLGRYLQQLITLTIEHMEKVPLFHILAASPALSTLTLHGCSISSSLDQSEIDAIYPSSNGFNLKMFCSKGTKGNCIYTLSLCRKLEVLDFDVTSTYGCGYQCDAYVDYTVSLEKRTFTKSELAATDSVLFDELIEARFAGETEMVVDFFTTGRGRKVRFPKLKHLDIWVDTDKYILEEDDSVMQKPYKMFKRMRMPVLSFFYARGRSLELMRIPRCTRYIQDTLTYLRLDWEVSPTYDWAKTPGKHIEKLAAMHFPVLEDVISCVYMSFDIGKPKPFVSTLCSSMSKFVDSLRKTFVEHREHGFPALKALRLDFGLYADKPRTTERDTETDSEEERVTEPEESVLWDEESYVGGESDKSEGGDDRSGKEVEGFIDSEIIDEDEREVRDVLIVVNEEDPEDEGRVEDEECDELEDEENDEDKDSSDEDEESDEDEDSSDEGEERDEERDAEEATHENENSEDEDEEGDADKRSADGDEEIYSSSVNSDKDYDGYQSNVDMKAVEEKEEKKKKQEEEMKELARDYRKWLESHLKEQLMSELRSLHYNLRFDYMPTVFIGVLRRPYALLAEHSILMTPRQKNDSSSETSRKKREINKAIKPKQALIDDPLNQLYPNPNTTINPPSFLETPDNSASNTFARKSPVIPSTPLTMHWRPLSIDYREGLYRVITPAATLTSKSSRRLTTSMMHGVKRPELLVFKDALQGCHRTLKDFTLEYKHSYGLRNGCDPILAIDVPTLSTIHLPVPRKMHLHIGFRIGLYCFNIAKSKIQHAQVASTSTSQASPSTPVHTTAFYYAMMQQLRTLEMLKLDVRLIQAFVELGMEPPWGLVSSSDDILAHESSEESEDDGEDDHIIKHIKTYNLLTFAG</sequence>
<feature type="compositionally biased region" description="Acidic residues" evidence="2">
    <location>
        <begin position="559"/>
        <end position="570"/>
    </location>
</feature>
<keyword evidence="1" id="KW-0175">Coiled coil</keyword>